<evidence type="ECO:0000313" key="1">
    <source>
        <dbReference type="EMBL" id="KAI0028547.1"/>
    </source>
</evidence>
<name>A0ACB8QA17_9AGAM</name>
<comment type="caution">
    <text evidence="1">The sequence shown here is derived from an EMBL/GenBank/DDBJ whole genome shotgun (WGS) entry which is preliminary data.</text>
</comment>
<proteinExistence type="predicted"/>
<reference evidence="1" key="1">
    <citation type="submission" date="2021-02" db="EMBL/GenBank/DDBJ databases">
        <authorList>
            <consortium name="DOE Joint Genome Institute"/>
            <person name="Ahrendt S."/>
            <person name="Looney B.P."/>
            <person name="Miyauchi S."/>
            <person name="Morin E."/>
            <person name="Drula E."/>
            <person name="Courty P.E."/>
            <person name="Chicoki N."/>
            <person name="Fauchery L."/>
            <person name="Kohler A."/>
            <person name="Kuo A."/>
            <person name="Labutti K."/>
            <person name="Pangilinan J."/>
            <person name="Lipzen A."/>
            <person name="Riley R."/>
            <person name="Andreopoulos W."/>
            <person name="He G."/>
            <person name="Johnson J."/>
            <person name="Barry K.W."/>
            <person name="Grigoriev I.V."/>
            <person name="Nagy L."/>
            <person name="Hibbett D."/>
            <person name="Henrissat B."/>
            <person name="Matheny P.B."/>
            <person name="Labbe J."/>
            <person name="Martin F."/>
        </authorList>
    </citation>
    <scope>NUCLEOTIDE SEQUENCE</scope>
    <source>
        <strain evidence="1">EC-137</strain>
    </source>
</reference>
<dbReference type="EMBL" id="MU273743">
    <property type="protein sequence ID" value="KAI0028547.1"/>
    <property type="molecule type" value="Genomic_DNA"/>
</dbReference>
<accession>A0ACB8QA17</accession>
<gene>
    <name evidence="1" type="ORF">K488DRAFT_80616</name>
</gene>
<sequence>MSLHESVLCSTLPSQGTGTLTLHDLQTGTPLALFKHTSSSSRCVAVIPTRAGLGGVAIAAQVDKAVLNVYSFQKDQVLLKCVLPERLACTAVDKRGLLCAGGTAQGRIYLWEKLASGALCNVWDAHYRQVTTLAFSHDGDALVSGSDDAGISVWSVSRLLDGDAQNTPVPLLNFSDHTLPITDVVVGIGRFPSCRLVSASVDCSVKLWDFSTNTLLTTFLLPRPISHVVFDATERLIFAVANGPEGDIYQVNLLRRRDDHVEAVGGAGVNDIIRLGMENKNEQDPASGKISVGEEVTVLSLSLTSSLLLAGTVAGFVHVYDVHSHQRLRSISVGAKITNVYAMLRPPDLFGHTSLVAREGSIPVRPIAPLQRTRATEWEGKEVGVLLAPFGKETAESLINYPSDELQRDFALLLHTSPSNVREEPATATNARVAELEAEISHLRGQLGRAKGVNDAMWEAMVRKVVAQEKEKNNADEGRIKKKGKKDH</sequence>
<dbReference type="Proteomes" id="UP000814128">
    <property type="component" value="Unassembled WGS sequence"/>
</dbReference>
<evidence type="ECO:0000313" key="2">
    <source>
        <dbReference type="Proteomes" id="UP000814128"/>
    </source>
</evidence>
<organism evidence="1 2">
    <name type="scientific">Vararia minispora EC-137</name>
    <dbReference type="NCBI Taxonomy" id="1314806"/>
    <lineage>
        <taxon>Eukaryota</taxon>
        <taxon>Fungi</taxon>
        <taxon>Dikarya</taxon>
        <taxon>Basidiomycota</taxon>
        <taxon>Agaricomycotina</taxon>
        <taxon>Agaricomycetes</taxon>
        <taxon>Russulales</taxon>
        <taxon>Lachnocladiaceae</taxon>
        <taxon>Vararia</taxon>
    </lineage>
</organism>
<protein>
    <submittedName>
        <fullName evidence="1">WD40 repeat-like protein</fullName>
    </submittedName>
</protein>
<keyword evidence="2" id="KW-1185">Reference proteome</keyword>
<reference evidence="1" key="2">
    <citation type="journal article" date="2022" name="New Phytol.">
        <title>Evolutionary transition to the ectomycorrhizal habit in the genomes of a hyperdiverse lineage of mushroom-forming fungi.</title>
        <authorList>
            <person name="Looney B."/>
            <person name="Miyauchi S."/>
            <person name="Morin E."/>
            <person name="Drula E."/>
            <person name="Courty P.E."/>
            <person name="Kohler A."/>
            <person name="Kuo A."/>
            <person name="LaButti K."/>
            <person name="Pangilinan J."/>
            <person name="Lipzen A."/>
            <person name="Riley R."/>
            <person name="Andreopoulos W."/>
            <person name="He G."/>
            <person name="Johnson J."/>
            <person name="Nolan M."/>
            <person name="Tritt A."/>
            <person name="Barry K.W."/>
            <person name="Grigoriev I.V."/>
            <person name="Nagy L.G."/>
            <person name="Hibbett D."/>
            <person name="Henrissat B."/>
            <person name="Matheny P.B."/>
            <person name="Labbe J."/>
            <person name="Martin F.M."/>
        </authorList>
    </citation>
    <scope>NUCLEOTIDE SEQUENCE</scope>
    <source>
        <strain evidence="1">EC-137</strain>
    </source>
</reference>